<sequence>MKVKLKMKRLDLSVFCALLIVALGVSPALAQMGQGGNIDGMGRGMGQGMSPGMGPGMGQGMMNGYGFDRYDSRFAGFGSITFEEVCNNFGVPVETALSDLNLPEDMDTNLTVLEVEEQYGVSGQEIASYMVTNMQQTPTSLNARQRLLMRQQAIQNMRGMGQGMYFMHHGRFAYGNYTTFSFDADIGEVSNFAVNGDQIFDSVTISDFVFKEEQVAGATAIYYGENSRILLHDNPMGVMQIMAFANKTVDFNLSEGTEANVDAELSHELGNAIIVNITKNNFEGSLIVFKNYLATVTDDEPLEGLDVEVSGDQVTVTLVNNSVVMFRATPMNPSLMQTGYSYGSHAAYMHQVLNREIARGRVGAEIALRAGGNNSSVVNYTSIGVHIRDRDRDRIVLGVDSNLSEGRVITVNVDNETINLSNPDRIRLRIDGQVIERAENIDELFAGGTRPLCYLVQENETATMAVYIPEFSEREIIIDLEPEAGEESGEETGEEGATEEEGEAKPTPAFEFGFGVALLASSYRLKRRK</sequence>
<dbReference type="EMBL" id="CP009516">
    <property type="protein sequence ID" value="AKB77487.1"/>
    <property type="molecule type" value="Genomic_DNA"/>
</dbReference>
<feature type="compositionally biased region" description="Acidic residues" evidence="1">
    <location>
        <begin position="480"/>
        <end position="502"/>
    </location>
</feature>
<reference evidence="2 3" key="1">
    <citation type="submission" date="2014-07" db="EMBL/GenBank/DDBJ databases">
        <title>Methanogenic archaea and the global carbon cycle.</title>
        <authorList>
            <person name="Henriksen J.R."/>
            <person name="Luke J."/>
            <person name="Reinhart S."/>
            <person name="Benedict M.N."/>
            <person name="Youngblut N.D."/>
            <person name="Metcalf M.E."/>
            <person name="Whitaker R.J."/>
            <person name="Metcalf W.W."/>
        </authorList>
    </citation>
    <scope>NUCLEOTIDE SEQUENCE [LARGE SCALE GENOMIC DNA]</scope>
    <source>
        <strain evidence="2 3">HB-1</strain>
    </source>
</reference>
<dbReference type="RefSeq" id="WP_239451234.1">
    <property type="nucleotide sequence ID" value="NZ_CP009516.1"/>
</dbReference>
<dbReference type="Proteomes" id="UP000033101">
    <property type="component" value="Chromosome"/>
</dbReference>
<dbReference type="GeneID" id="24830164"/>
<name>A0A0E3SC53_9EURY</name>
<evidence type="ECO:0000313" key="3">
    <source>
        <dbReference type="Proteomes" id="UP000033101"/>
    </source>
</evidence>
<dbReference type="KEGG" id="mhor:MSHOH_1004"/>
<dbReference type="AlphaFoldDB" id="A0A0E3SC53"/>
<gene>
    <name evidence="2" type="ORF">MSHOH_1004</name>
</gene>
<evidence type="ECO:0000256" key="1">
    <source>
        <dbReference type="SAM" id="MobiDB-lite"/>
    </source>
</evidence>
<accession>A0A0E3SC53</accession>
<protein>
    <recommendedName>
        <fullName evidence="4">MAST domain-containing protein</fullName>
    </recommendedName>
</protein>
<proteinExistence type="predicted"/>
<keyword evidence="3" id="KW-1185">Reference proteome</keyword>
<dbReference type="PATRIC" id="fig|1434110.4.peg.1247"/>
<dbReference type="NCBIfam" id="TIGR04204">
    <property type="entry name" value="MAST_ArtA_sort"/>
    <property type="match status" value="1"/>
</dbReference>
<feature type="region of interest" description="Disordered" evidence="1">
    <location>
        <begin position="480"/>
        <end position="509"/>
    </location>
</feature>
<organism evidence="2 3">
    <name type="scientific">Methanosarcina horonobensis HB-1 = JCM 15518</name>
    <dbReference type="NCBI Taxonomy" id="1434110"/>
    <lineage>
        <taxon>Archaea</taxon>
        <taxon>Methanobacteriati</taxon>
        <taxon>Methanobacteriota</taxon>
        <taxon>Stenosarchaea group</taxon>
        <taxon>Methanomicrobia</taxon>
        <taxon>Methanosarcinales</taxon>
        <taxon>Methanosarcinaceae</taxon>
        <taxon>Methanosarcina</taxon>
    </lineage>
</organism>
<dbReference type="InterPro" id="IPR026450">
    <property type="entry name" value="MAST_dom"/>
</dbReference>
<evidence type="ECO:0000313" key="2">
    <source>
        <dbReference type="EMBL" id="AKB77487.1"/>
    </source>
</evidence>
<evidence type="ECO:0008006" key="4">
    <source>
        <dbReference type="Google" id="ProtNLM"/>
    </source>
</evidence>
<dbReference type="HOGENOM" id="CLU_520350_0_0_2"/>